<sequence>MTSTQAAHNTPAKQRDGDDAQGVPGDRRTPEAAGPVRQRAGDQPQPQRRRLPGTGDHSDNQGGRDQRDQQGCGDRVGALAHDIGESGTPMQHEGCRLARGQSPRPCAQGRTGQLFAPAADHAVEALSVFSTHEAGNPGSNPAEGTTLGGRHRASTRSHERSGAGLLAIAQKGRYIVRRDAPGLQHSSPCQEGG</sequence>
<name>A0A918YTU6_9ACTN</name>
<keyword evidence="3" id="KW-1185">Reference proteome</keyword>
<reference evidence="2" key="1">
    <citation type="journal article" date="2014" name="Int. J. Syst. Evol. Microbiol.">
        <title>Complete genome sequence of Corynebacterium casei LMG S-19264T (=DSM 44701T), isolated from a smear-ripened cheese.</title>
        <authorList>
            <consortium name="US DOE Joint Genome Institute (JGI-PGF)"/>
            <person name="Walter F."/>
            <person name="Albersmeier A."/>
            <person name="Kalinowski J."/>
            <person name="Ruckert C."/>
        </authorList>
    </citation>
    <scope>NUCLEOTIDE SEQUENCE</scope>
    <source>
        <strain evidence="2">JCM 4714</strain>
    </source>
</reference>
<feature type="compositionally biased region" description="Basic and acidic residues" evidence="1">
    <location>
        <begin position="56"/>
        <end position="68"/>
    </location>
</feature>
<proteinExistence type="predicted"/>
<evidence type="ECO:0000313" key="3">
    <source>
        <dbReference type="Proteomes" id="UP000655443"/>
    </source>
</evidence>
<reference evidence="2" key="2">
    <citation type="submission" date="2020-09" db="EMBL/GenBank/DDBJ databases">
        <authorList>
            <person name="Sun Q."/>
            <person name="Ohkuma M."/>
        </authorList>
    </citation>
    <scope>NUCLEOTIDE SEQUENCE</scope>
    <source>
        <strain evidence="2">JCM 4714</strain>
    </source>
</reference>
<feature type="compositionally biased region" description="Polar residues" evidence="1">
    <location>
        <begin position="1"/>
        <end position="12"/>
    </location>
</feature>
<dbReference type="AlphaFoldDB" id="A0A918YTU6"/>
<feature type="region of interest" description="Disordered" evidence="1">
    <location>
        <begin position="1"/>
        <end position="111"/>
    </location>
</feature>
<protein>
    <submittedName>
        <fullName evidence="2">Uncharacterized protein</fullName>
    </submittedName>
</protein>
<comment type="caution">
    <text evidence="2">The sequence shown here is derived from an EMBL/GenBank/DDBJ whole genome shotgun (WGS) entry which is preliminary data.</text>
</comment>
<dbReference type="EMBL" id="BMVG01000058">
    <property type="protein sequence ID" value="GHE15027.1"/>
    <property type="molecule type" value="Genomic_DNA"/>
</dbReference>
<evidence type="ECO:0000313" key="2">
    <source>
        <dbReference type="EMBL" id="GHE15027.1"/>
    </source>
</evidence>
<accession>A0A918YTU6</accession>
<organism evidence="2 3">
    <name type="scientific">Streptomyces alanosinicus</name>
    <dbReference type="NCBI Taxonomy" id="68171"/>
    <lineage>
        <taxon>Bacteria</taxon>
        <taxon>Bacillati</taxon>
        <taxon>Actinomycetota</taxon>
        <taxon>Actinomycetes</taxon>
        <taxon>Kitasatosporales</taxon>
        <taxon>Streptomycetaceae</taxon>
        <taxon>Streptomyces</taxon>
    </lineage>
</organism>
<gene>
    <name evidence="2" type="ORF">GCM10010339_88280</name>
</gene>
<feature type="region of interest" description="Disordered" evidence="1">
    <location>
        <begin position="130"/>
        <end position="165"/>
    </location>
</feature>
<evidence type="ECO:0000256" key="1">
    <source>
        <dbReference type="SAM" id="MobiDB-lite"/>
    </source>
</evidence>
<dbReference type="Proteomes" id="UP000655443">
    <property type="component" value="Unassembled WGS sequence"/>
</dbReference>